<accession>A0A7W2EEM3</accession>
<dbReference type="InterPro" id="IPR001789">
    <property type="entry name" value="Sig_transdc_resp-reg_receiver"/>
</dbReference>
<name>A0A7W2EEM3_9BURK</name>
<dbReference type="InterPro" id="IPR005467">
    <property type="entry name" value="His_kinase_dom"/>
</dbReference>
<keyword evidence="5" id="KW-0418">Kinase</keyword>
<dbReference type="PROSITE" id="PS50109">
    <property type="entry name" value="HIS_KIN"/>
    <property type="match status" value="1"/>
</dbReference>
<dbReference type="RefSeq" id="WP_182213686.1">
    <property type="nucleotide sequence ID" value="NZ_JACEZS010000001.1"/>
</dbReference>
<evidence type="ECO:0000313" key="5">
    <source>
        <dbReference type="EMBL" id="MBA5604270.1"/>
    </source>
</evidence>
<sequence length="543" mass="58462">MSLGAIRFLVVDDMEVMRKLTVDQLRALGALHIEQAQDGQAALKLLRSQHFDLVLADWNMPVMSGIDLLKAVRADAHLGSLPIIMVTAESQHGRVQEAIANGVSDLLVKPYTTTRLGDKVIKVLQRSERLKAAVRAAAEAEQQAARDAAAAAIAAAEAAEAAASAAAAAAAAAAAELEPDLDTRLSILAVDDTPDNLRLISRIFEDNFKVRLAHNGEKALAICTSITPPDLLLLDVMMPGMDGFELARQLRAHPNCEHLPIIFVTAMDDVAAQRRGLSLGAVDYITKPIDPDLLKLRVQNFARWIHRQKERQGEYDEMLAQARLREDIDRMLRHDLRGPLAGVAGLADRLAEQLSDVAQLPPGQKELAKLIARSSNDALDSITLSAELFKIETGRYTRRSTPVALAPLLAQVAALAQASFTSKDIRIECETAVGADTVGDALLYNAVFHNLLKNACEAAPPFSAVQLWLLPGAILTVVVANQGVVAPAMRHRLFTKYVTNKSGGSGLGTYSAKLLVEAQGGRIVLDCDDALDRTVVTVTLPTP</sequence>
<dbReference type="InterPro" id="IPR011006">
    <property type="entry name" value="CheY-like_superfamily"/>
</dbReference>
<keyword evidence="5" id="KW-0808">Transferase</keyword>
<dbReference type="SMART" id="SM00448">
    <property type="entry name" value="REC"/>
    <property type="match status" value="2"/>
</dbReference>
<evidence type="ECO:0000259" key="4">
    <source>
        <dbReference type="PROSITE" id="PS50110"/>
    </source>
</evidence>
<gene>
    <name evidence="5" type="ORF">H3H36_02705</name>
</gene>
<dbReference type="SMART" id="SM00387">
    <property type="entry name" value="HATPase_c"/>
    <property type="match status" value="1"/>
</dbReference>
<dbReference type="AlphaFoldDB" id="A0A7W2EEM3"/>
<dbReference type="InterPro" id="IPR036890">
    <property type="entry name" value="HATPase_C_sf"/>
</dbReference>
<dbReference type="Gene3D" id="1.10.287.130">
    <property type="match status" value="1"/>
</dbReference>
<proteinExistence type="predicted"/>
<dbReference type="SUPFAM" id="SSF52172">
    <property type="entry name" value="CheY-like"/>
    <property type="match status" value="2"/>
</dbReference>
<dbReference type="Pfam" id="PF00072">
    <property type="entry name" value="Response_reg"/>
    <property type="match status" value="2"/>
</dbReference>
<dbReference type="SUPFAM" id="SSF47384">
    <property type="entry name" value="Homodimeric domain of signal transducing histidine kinase"/>
    <property type="match status" value="1"/>
</dbReference>
<evidence type="ECO:0000256" key="1">
    <source>
        <dbReference type="ARBA" id="ARBA00022553"/>
    </source>
</evidence>
<dbReference type="InterPro" id="IPR036097">
    <property type="entry name" value="HisK_dim/P_sf"/>
</dbReference>
<evidence type="ECO:0000256" key="2">
    <source>
        <dbReference type="PROSITE-ProRule" id="PRU00169"/>
    </source>
</evidence>
<dbReference type="Proteomes" id="UP000566711">
    <property type="component" value="Unassembled WGS sequence"/>
</dbReference>
<dbReference type="EMBL" id="JACEZS010000001">
    <property type="protein sequence ID" value="MBA5604270.1"/>
    <property type="molecule type" value="Genomic_DNA"/>
</dbReference>
<keyword evidence="6" id="KW-1185">Reference proteome</keyword>
<feature type="modified residue" description="4-aspartylphosphate" evidence="2">
    <location>
        <position position="57"/>
    </location>
</feature>
<dbReference type="Gene3D" id="3.40.50.2300">
    <property type="match status" value="2"/>
</dbReference>
<comment type="caution">
    <text evidence="5">The sequence shown here is derived from an EMBL/GenBank/DDBJ whole genome shotgun (WGS) entry which is preliminary data.</text>
</comment>
<protein>
    <submittedName>
        <fullName evidence="5">Hybrid sensor histidine kinase/response regulator</fullName>
    </submittedName>
</protein>
<dbReference type="InterPro" id="IPR003594">
    <property type="entry name" value="HATPase_dom"/>
</dbReference>
<evidence type="ECO:0000259" key="3">
    <source>
        <dbReference type="PROSITE" id="PS50109"/>
    </source>
</evidence>
<feature type="domain" description="Response regulatory" evidence="4">
    <location>
        <begin position="186"/>
        <end position="302"/>
    </location>
</feature>
<evidence type="ECO:0000313" key="6">
    <source>
        <dbReference type="Proteomes" id="UP000566711"/>
    </source>
</evidence>
<feature type="domain" description="Response regulatory" evidence="4">
    <location>
        <begin position="7"/>
        <end position="124"/>
    </location>
</feature>
<feature type="domain" description="Histidine kinase" evidence="3">
    <location>
        <begin position="331"/>
        <end position="543"/>
    </location>
</feature>
<keyword evidence="1 2" id="KW-0597">Phosphoprotein</keyword>
<dbReference type="PROSITE" id="PS50110">
    <property type="entry name" value="RESPONSE_REGULATORY"/>
    <property type="match status" value="2"/>
</dbReference>
<dbReference type="Pfam" id="PF02518">
    <property type="entry name" value="HATPase_c"/>
    <property type="match status" value="1"/>
</dbReference>
<dbReference type="PANTHER" id="PTHR43547:SF2">
    <property type="entry name" value="HYBRID SIGNAL TRANSDUCTION HISTIDINE KINASE C"/>
    <property type="match status" value="1"/>
</dbReference>
<reference evidence="5 6" key="1">
    <citation type="submission" date="2020-07" db="EMBL/GenBank/DDBJ databases">
        <title>Novel species isolated from subtropical streams in China.</title>
        <authorList>
            <person name="Lu H."/>
        </authorList>
    </citation>
    <scope>NUCLEOTIDE SEQUENCE [LARGE SCALE GENOMIC DNA]</scope>
    <source>
        <strain evidence="5 6">FT3S</strain>
    </source>
</reference>
<feature type="modified residue" description="4-aspartylphosphate" evidence="2">
    <location>
        <position position="235"/>
    </location>
</feature>
<organism evidence="5 6">
    <name type="scientific">Rugamonas fusca</name>
    <dbReference type="NCBI Taxonomy" id="2758568"/>
    <lineage>
        <taxon>Bacteria</taxon>
        <taxon>Pseudomonadati</taxon>
        <taxon>Pseudomonadota</taxon>
        <taxon>Betaproteobacteria</taxon>
        <taxon>Burkholderiales</taxon>
        <taxon>Oxalobacteraceae</taxon>
        <taxon>Telluria group</taxon>
        <taxon>Rugamonas</taxon>
    </lineage>
</organism>
<dbReference type="GO" id="GO:0000155">
    <property type="term" value="F:phosphorelay sensor kinase activity"/>
    <property type="evidence" value="ECO:0007669"/>
    <property type="project" value="InterPro"/>
</dbReference>
<dbReference type="SUPFAM" id="SSF55874">
    <property type="entry name" value="ATPase domain of HSP90 chaperone/DNA topoisomerase II/histidine kinase"/>
    <property type="match status" value="1"/>
</dbReference>
<dbReference type="PANTHER" id="PTHR43547">
    <property type="entry name" value="TWO-COMPONENT HISTIDINE KINASE"/>
    <property type="match status" value="1"/>
</dbReference>
<dbReference type="Gene3D" id="3.30.565.10">
    <property type="entry name" value="Histidine kinase-like ATPase, C-terminal domain"/>
    <property type="match status" value="1"/>
</dbReference>